<gene>
    <name evidence="1" type="ORF">PFBG_04221</name>
</gene>
<dbReference type="AlphaFoldDB" id="W7F8I4"/>
<evidence type="ECO:0000313" key="2">
    <source>
        <dbReference type="Proteomes" id="UP000030688"/>
    </source>
</evidence>
<name>W7F8I4_PLAF8</name>
<accession>W7F8I4</accession>
<dbReference type="Proteomes" id="UP000030688">
    <property type="component" value="Unassembled WGS sequence"/>
</dbReference>
<proteinExistence type="predicted"/>
<evidence type="ECO:0000313" key="1">
    <source>
        <dbReference type="EMBL" id="EUR67541.1"/>
    </source>
</evidence>
<reference evidence="2" key="1">
    <citation type="submission" date="2007-11" db="EMBL/GenBank/DDBJ databases">
        <authorList>
            <consortium name="The Broad Institute Genome Sequencing Platform"/>
            <person name="Volkman S.K."/>
            <person name="Daily J.P."/>
            <person name="Sarr O."/>
            <person name="Ndiaye D."/>
            <person name="Ndir O."/>
            <person name="Mboup S."/>
            <person name="Lukens A."/>
            <person name="Stange-Thomann N."/>
            <person name="Mauceli E."/>
            <person name="Gnerre S."/>
            <person name="Jaffe D."/>
            <person name="Zainoun J."/>
            <person name="Wiegand R.C."/>
            <person name="Birren B."/>
            <person name="Galagan J."/>
            <person name="Lander E."/>
            <person name="Wirth D.F."/>
        </authorList>
    </citation>
    <scope>NUCLEOTIDE SEQUENCE [LARGE SCALE GENOMIC DNA]</scope>
    <source>
        <strain evidence="2">7G8</strain>
    </source>
</reference>
<dbReference type="EMBL" id="KE123630">
    <property type="protein sequence ID" value="EUR67541.1"/>
    <property type="molecule type" value="Genomic_DNA"/>
</dbReference>
<protein>
    <submittedName>
        <fullName evidence="1">Uncharacterized protein</fullName>
    </submittedName>
</protein>
<organism evidence="1 2">
    <name type="scientific">Plasmodium falciparum (isolate 7G8)</name>
    <dbReference type="NCBI Taxonomy" id="57266"/>
    <lineage>
        <taxon>Eukaryota</taxon>
        <taxon>Sar</taxon>
        <taxon>Alveolata</taxon>
        <taxon>Apicomplexa</taxon>
        <taxon>Aconoidasida</taxon>
        <taxon>Haemosporida</taxon>
        <taxon>Plasmodiidae</taxon>
        <taxon>Plasmodium</taxon>
        <taxon>Plasmodium (Laverania)</taxon>
    </lineage>
</organism>
<reference evidence="1 2" key="2">
    <citation type="submission" date="2013-02" db="EMBL/GenBank/DDBJ databases">
        <title>The Genome Sequence of Plasmodium falciparum 7G8.</title>
        <authorList>
            <consortium name="The Broad Institute Genome Sequencing Platform"/>
            <consortium name="The Broad Institute Genome Sequencing Center for Infectious Disease"/>
            <person name="Neafsey D."/>
            <person name="Cheeseman I."/>
            <person name="Volkman S."/>
            <person name="Adams J."/>
            <person name="Walker B."/>
            <person name="Young S.K."/>
            <person name="Zeng Q."/>
            <person name="Gargeya S."/>
            <person name="Fitzgerald M."/>
            <person name="Haas B."/>
            <person name="Abouelleil A."/>
            <person name="Alvarado L."/>
            <person name="Arachchi H.M."/>
            <person name="Berlin A.M."/>
            <person name="Chapman S.B."/>
            <person name="Dewar J."/>
            <person name="Goldberg J."/>
            <person name="Griggs A."/>
            <person name="Gujja S."/>
            <person name="Hansen M."/>
            <person name="Howarth C."/>
            <person name="Imamovic A."/>
            <person name="Larimer J."/>
            <person name="McCowan C."/>
            <person name="Murphy C."/>
            <person name="Neiman D."/>
            <person name="Pearson M."/>
            <person name="Priest M."/>
            <person name="Roberts A."/>
            <person name="Saif S."/>
            <person name="Shea T."/>
            <person name="Sisk P."/>
            <person name="Sykes S."/>
            <person name="Wortman J."/>
            <person name="Nusbaum C."/>
            <person name="Birren B."/>
        </authorList>
    </citation>
    <scope>NUCLEOTIDE SEQUENCE [LARGE SCALE GENOMIC DNA]</scope>
    <source>
        <strain evidence="1 2">7G8</strain>
    </source>
</reference>
<sequence length="92" mass="11357">MKIMKKKSATKNKKSYNINVQNNIKKKKLNKLLYQTKNKKTNIFIYKRKKIKEADFYKIEGFSYKKIKNCVYHFYKVQFINYKYTAIYKTFK</sequence>